<evidence type="ECO:0000259" key="11">
    <source>
        <dbReference type="PROSITE" id="PS50112"/>
    </source>
</evidence>
<dbReference type="AlphaFoldDB" id="Q1JY61"/>
<evidence type="ECO:0000256" key="6">
    <source>
        <dbReference type="ARBA" id="ARBA00023012"/>
    </source>
</evidence>
<evidence type="ECO:0000256" key="1">
    <source>
        <dbReference type="ARBA" id="ARBA00000085"/>
    </source>
</evidence>
<keyword evidence="8" id="KW-1133">Transmembrane helix</keyword>
<evidence type="ECO:0000256" key="2">
    <source>
        <dbReference type="ARBA" id="ARBA00012438"/>
    </source>
</evidence>
<dbReference type="PANTHER" id="PTHR43711:SF31">
    <property type="entry name" value="HISTIDINE KINASE"/>
    <property type="match status" value="1"/>
</dbReference>
<comment type="caution">
    <text evidence="12">The sequence shown here is derived from an EMBL/GenBank/DDBJ whole genome shotgun (WGS) entry which is preliminary data.</text>
</comment>
<name>Q1JY61_DESA6</name>
<dbReference type="SUPFAM" id="SSF53850">
    <property type="entry name" value="Periplasmic binding protein-like II"/>
    <property type="match status" value="1"/>
</dbReference>
<dbReference type="PRINTS" id="PR00344">
    <property type="entry name" value="BCTRLSENSOR"/>
</dbReference>
<dbReference type="InterPro" id="IPR004358">
    <property type="entry name" value="Sig_transdc_His_kin-like_C"/>
</dbReference>
<evidence type="ECO:0000256" key="8">
    <source>
        <dbReference type="SAM" id="Phobius"/>
    </source>
</evidence>
<reference evidence="12" key="2">
    <citation type="submission" date="2006-05" db="EMBL/GenBank/DDBJ databases">
        <title>Sequencing of the draft genome and assembly of Desulfuromonas acetoxidans DSM 684.</title>
        <authorList>
            <consortium name="US DOE Joint Genome Institute (JGI-PGF)"/>
            <person name="Copeland A."/>
            <person name="Lucas S."/>
            <person name="Lapidus A."/>
            <person name="Barry K."/>
            <person name="Detter J.C."/>
            <person name="Glavina del Rio T."/>
            <person name="Hammon N."/>
            <person name="Israni S."/>
            <person name="Dalin E."/>
            <person name="Tice H."/>
            <person name="Bruce D."/>
            <person name="Pitluck S."/>
            <person name="Richardson P."/>
        </authorList>
    </citation>
    <scope>NUCLEOTIDE SEQUENCE [LARGE SCALE GENOMIC DNA]</scope>
    <source>
        <strain evidence="12">DSM 684</strain>
    </source>
</reference>
<dbReference type="EC" id="2.7.13.3" evidence="2"/>
<reference evidence="12" key="1">
    <citation type="submission" date="2006-05" db="EMBL/GenBank/DDBJ databases">
        <title>Annotation of the draft genome assembly of Desulfuromonas acetoxidans DSM 684.</title>
        <authorList>
            <consortium name="US DOE Joint Genome Institute (JGI-ORNL)"/>
            <person name="Larimer F."/>
            <person name="Land M."/>
            <person name="Hauser L."/>
        </authorList>
    </citation>
    <scope>NUCLEOTIDE SEQUENCE [LARGE SCALE GENOMIC DNA]</scope>
    <source>
        <strain evidence="12">DSM 684</strain>
    </source>
</reference>
<dbReference type="Pfam" id="PF00512">
    <property type="entry name" value="HisKA"/>
    <property type="match status" value="1"/>
</dbReference>
<dbReference type="GO" id="GO:0000155">
    <property type="term" value="F:phosphorelay sensor kinase activity"/>
    <property type="evidence" value="ECO:0007669"/>
    <property type="project" value="InterPro"/>
</dbReference>
<evidence type="ECO:0000256" key="7">
    <source>
        <dbReference type="ARBA" id="ARBA00023136"/>
    </source>
</evidence>
<dbReference type="PROSITE" id="PS50112">
    <property type="entry name" value="PAS"/>
    <property type="match status" value="1"/>
</dbReference>
<dbReference type="InterPro" id="IPR003661">
    <property type="entry name" value="HisK_dim/P_dom"/>
</dbReference>
<organism evidence="12 13">
    <name type="scientific">Desulfuromonas acetoxidans (strain DSM 684 / 11070)</name>
    <dbReference type="NCBI Taxonomy" id="281689"/>
    <lineage>
        <taxon>Bacteria</taxon>
        <taxon>Pseudomonadati</taxon>
        <taxon>Thermodesulfobacteriota</taxon>
        <taxon>Desulfuromonadia</taxon>
        <taxon>Desulfuromonadales</taxon>
        <taxon>Desulfuromonadaceae</taxon>
        <taxon>Desulfuromonas</taxon>
    </lineage>
</organism>
<evidence type="ECO:0000313" key="13">
    <source>
        <dbReference type="Proteomes" id="UP000005695"/>
    </source>
</evidence>
<dbReference type="OrthoDB" id="5287570at2"/>
<evidence type="ECO:0000259" key="10">
    <source>
        <dbReference type="PROSITE" id="PS50109"/>
    </source>
</evidence>
<dbReference type="NCBIfam" id="TIGR00229">
    <property type="entry name" value="sensory_box"/>
    <property type="match status" value="1"/>
</dbReference>
<dbReference type="RefSeq" id="WP_006001366.1">
    <property type="nucleotide sequence ID" value="NZ_AAEW02000013.1"/>
</dbReference>
<comment type="catalytic activity">
    <reaction evidence="1">
        <text>ATP + protein L-histidine = ADP + protein N-phospho-L-histidine.</text>
        <dbReference type="EC" id="2.7.13.3"/>
    </reaction>
</comment>
<dbReference type="PANTHER" id="PTHR43711">
    <property type="entry name" value="TWO-COMPONENT HISTIDINE KINASE"/>
    <property type="match status" value="1"/>
</dbReference>
<dbReference type="SUPFAM" id="SSF55785">
    <property type="entry name" value="PYP-like sensor domain (PAS domain)"/>
    <property type="match status" value="1"/>
</dbReference>
<keyword evidence="3" id="KW-0597">Phosphoprotein</keyword>
<evidence type="ECO:0000256" key="9">
    <source>
        <dbReference type="SAM" id="SignalP"/>
    </source>
</evidence>
<keyword evidence="8" id="KW-0812">Transmembrane</keyword>
<dbReference type="InterPro" id="IPR036097">
    <property type="entry name" value="HisK_dim/P_sf"/>
</dbReference>
<proteinExistence type="predicted"/>
<gene>
    <name evidence="12" type="ORF">Dace_0505</name>
</gene>
<feature type="domain" description="PAS" evidence="11">
    <location>
        <begin position="326"/>
        <end position="367"/>
    </location>
</feature>
<evidence type="ECO:0000256" key="5">
    <source>
        <dbReference type="ARBA" id="ARBA00022777"/>
    </source>
</evidence>
<sequence length="679" mass="75920">MKRWLVWIIAGWCVLVVSVATSTAAAATAVDSLMTPLTDEEKAWLAEHPTILLAPDPDFAPVEFFDRQGVYRGIAADFIAVLERRLGIHFQRVQKDNWPQILDGIRNQQLDMLGAVVQTPQRNEYLHFTEPFLQFPGVIVAHKSVTQTYTLADLRGKTVALVEGYTGHELLSRDYPEIMLDVVPDTATGLRKVAFGRVDVFVGNLGTAAYALEREGITNLHVVGETGEIYRWAFAVRKDWPQLRSILQKALDTIDAQQRQSLIRSWVQPLPQQHPISRRMWLILAALVIGALVVMVWVFAWNRLLKRQVQQRTAQLQRALFEAEISRDNVDAILKSVADGLIVANRDNRVILMNRAAEQLLGTSLDQSYLQAIDTVLASPESSRYLSRVFEQGDDCGAVEWVVEGVGEQQGRTIQARTAVVQAQHGNRSRTITIVRDVTRERELDRMKNEFISTAAHELRTPLTAVMGYTELLLHPEEFNVIEPKEQNRVLTTIYEKACRLEGIVADLLDLSRVHSGCLIALSRASCDINSLLCRAVGGYQYRQDFTVALELDSEEVVLWADEKKLEQVMDNLLSNAVKFSSESCQVFVRGHRDDDVYVIEVEDHGIGMTPKQVERVFDKFYRVDSSDTAPGGLGLGMSIVKNIVEAHSGTIEVQSVPGQGTCITVRLPIEPIGAIGCS</sequence>
<dbReference type="Gene3D" id="3.30.450.20">
    <property type="entry name" value="PAS domain"/>
    <property type="match status" value="1"/>
</dbReference>
<accession>Q1JY61</accession>
<dbReference type="Pfam" id="PF00989">
    <property type="entry name" value="PAS"/>
    <property type="match status" value="1"/>
</dbReference>
<dbReference type="Gene3D" id="3.30.565.10">
    <property type="entry name" value="Histidine kinase-like ATPase, C-terminal domain"/>
    <property type="match status" value="1"/>
</dbReference>
<feature type="signal peptide" evidence="9">
    <location>
        <begin position="1"/>
        <end position="26"/>
    </location>
</feature>
<feature type="transmembrane region" description="Helical" evidence="8">
    <location>
        <begin position="280"/>
        <end position="302"/>
    </location>
</feature>
<protein>
    <recommendedName>
        <fullName evidence="2">histidine kinase</fullName>
        <ecNumber evidence="2">2.7.13.3</ecNumber>
    </recommendedName>
</protein>
<evidence type="ECO:0000256" key="3">
    <source>
        <dbReference type="ARBA" id="ARBA00022553"/>
    </source>
</evidence>
<keyword evidence="7 8" id="KW-0472">Membrane</keyword>
<dbReference type="InterPro" id="IPR001638">
    <property type="entry name" value="Solute-binding_3/MltF_N"/>
</dbReference>
<dbReference type="Proteomes" id="UP000005695">
    <property type="component" value="Unassembled WGS sequence"/>
</dbReference>
<dbReference type="Gene3D" id="3.40.190.10">
    <property type="entry name" value="Periplasmic binding protein-like II"/>
    <property type="match status" value="2"/>
</dbReference>
<keyword evidence="5 12" id="KW-0418">Kinase</keyword>
<dbReference type="SUPFAM" id="SSF47384">
    <property type="entry name" value="Homodimeric domain of signal transducing histidine kinase"/>
    <property type="match status" value="1"/>
</dbReference>
<dbReference type="SMART" id="SM00091">
    <property type="entry name" value="PAS"/>
    <property type="match status" value="1"/>
</dbReference>
<evidence type="ECO:0000313" key="12">
    <source>
        <dbReference type="EMBL" id="EAT15135.1"/>
    </source>
</evidence>
<keyword evidence="13" id="KW-1185">Reference proteome</keyword>
<dbReference type="InterPro" id="IPR036890">
    <property type="entry name" value="HATPase_C_sf"/>
</dbReference>
<dbReference type="EMBL" id="AAEW02000013">
    <property type="protein sequence ID" value="EAT15135.1"/>
    <property type="molecule type" value="Genomic_DNA"/>
</dbReference>
<keyword evidence="4" id="KW-0808">Transferase</keyword>
<dbReference type="InterPro" id="IPR005467">
    <property type="entry name" value="His_kinase_dom"/>
</dbReference>
<dbReference type="GO" id="GO:0006355">
    <property type="term" value="P:regulation of DNA-templated transcription"/>
    <property type="evidence" value="ECO:0007669"/>
    <property type="project" value="InterPro"/>
</dbReference>
<dbReference type="SMART" id="SM00387">
    <property type="entry name" value="HATPase_c"/>
    <property type="match status" value="1"/>
</dbReference>
<dbReference type="InterPro" id="IPR013767">
    <property type="entry name" value="PAS_fold"/>
</dbReference>
<dbReference type="SMART" id="SM00388">
    <property type="entry name" value="HisKA"/>
    <property type="match status" value="1"/>
</dbReference>
<keyword evidence="9" id="KW-0732">Signal</keyword>
<dbReference type="CDD" id="cd00130">
    <property type="entry name" value="PAS"/>
    <property type="match status" value="1"/>
</dbReference>
<dbReference type="CDD" id="cd01007">
    <property type="entry name" value="PBP2_BvgS_HisK_like"/>
    <property type="match status" value="1"/>
</dbReference>
<evidence type="ECO:0000256" key="4">
    <source>
        <dbReference type="ARBA" id="ARBA00022679"/>
    </source>
</evidence>
<dbReference type="SMART" id="SM00062">
    <property type="entry name" value="PBPb"/>
    <property type="match status" value="1"/>
</dbReference>
<dbReference type="InterPro" id="IPR003594">
    <property type="entry name" value="HATPase_dom"/>
</dbReference>
<keyword evidence="6" id="KW-0902">Two-component regulatory system</keyword>
<dbReference type="InterPro" id="IPR050736">
    <property type="entry name" value="Sensor_HK_Regulatory"/>
</dbReference>
<feature type="chain" id="PRO_5004192311" description="histidine kinase" evidence="9">
    <location>
        <begin position="27"/>
        <end position="679"/>
    </location>
</feature>
<dbReference type="SUPFAM" id="SSF55874">
    <property type="entry name" value="ATPase domain of HSP90 chaperone/DNA topoisomerase II/histidine kinase"/>
    <property type="match status" value="1"/>
</dbReference>
<dbReference type="InterPro" id="IPR000014">
    <property type="entry name" value="PAS"/>
</dbReference>
<feature type="domain" description="Histidine kinase" evidence="10">
    <location>
        <begin position="454"/>
        <end position="672"/>
    </location>
</feature>
<dbReference type="Gene3D" id="1.10.287.130">
    <property type="match status" value="1"/>
</dbReference>
<dbReference type="InterPro" id="IPR035965">
    <property type="entry name" value="PAS-like_dom_sf"/>
</dbReference>
<dbReference type="CDD" id="cd00082">
    <property type="entry name" value="HisKA"/>
    <property type="match status" value="1"/>
</dbReference>
<dbReference type="FunFam" id="1.10.287.130:FF:000001">
    <property type="entry name" value="Two-component sensor histidine kinase"/>
    <property type="match status" value="1"/>
</dbReference>
<dbReference type="FunFam" id="3.30.565.10:FF:000006">
    <property type="entry name" value="Sensor histidine kinase WalK"/>
    <property type="match status" value="1"/>
</dbReference>
<dbReference type="Pfam" id="PF00497">
    <property type="entry name" value="SBP_bac_3"/>
    <property type="match status" value="1"/>
</dbReference>
<dbReference type="Pfam" id="PF02518">
    <property type="entry name" value="HATPase_c"/>
    <property type="match status" value="1"/>
</dbReference>
<dbReference type="PROSITE" id="PS50109">
    <property type="entry name" value="HIS_KIN"/>
    <property type="match status" value="1"/>
</dbReference>